<dbReference type="GO" id="GO:0003824">
    <property type="term" value="F:catalytic activity"/>
    <property type="evidence" value="ECO:0007669"/>
    <property type="project" value="InterPro"/>
</dbReference>
<dbReference type="InterPro" id="IPR040442">
    <property type="entry name" value="Pyrv_kinase-like_dom_sf"/>
</dbReference>
<reference evidence="1" key="1">
    <citation type="journal article" date="2014" name="Int. J. Syst. Evol. Microbiol.">
        <title>Complete genome sequence of Corynebacterium casei LMG S-19264T (=DSM 44701T), isolated from a smear-ripened cheese.</title>
        <authorList>
            <consortium name="US DOE Joint Genome Institute (JGI-PGF)"/>
            <person name="Walter F."/>
            <person name="Albersmeier A."/>
            <person name="Kalinowski J."/>
            <person name="Ruckert C."/>
        </authorList>
    </citation>
    <scope>NUCLEOTIDE SEQUENCE</scope>
    <source>
        <strain evidence="1">CCM 7905</strain>
    </source>
</reference>
<dbReference type="AlphaFoldDB" id="A0A917FPH1"/>
<keyword evidence="2" id="KW-1185">Reference proteome</keyword>
<reference evidence="1" key="2">
    <citation type="submission" date="2020-09" db="EMBL/GenBank/DDBJ databases">
        <authorList>
            <person name="Sun Q."/>
            <person name="Sedlacek I."/>
        </authorList>
    </citation>
    <scope>NUCLEOTIDE SEQUENCE</scope>
    <source>
        <strain evidence="1">CCM 7905</strain>
    </source>
</reference>
<evidence type="ECO:0000313" key="2">
    <source>
        <dbReference type="Proteomes" id="UP000654257"/>
    </source>
</evidence>
<name>A0A917FPH1_9NOCA</name>
<accession>A0A917FPH1</accession>
<sequence>MTSQWNLSVDSVNGELFSYWAWLHRDMTTLSSKATTLLELHQPGNPVILPTVWDAWSANLAVSAGFTALTVGSHPVSDSIGKPDNEGITFDELLARIVQITSAVDVPISVDIESGYGEDPKRLIDGLIEAGAVGLNIEDTVHGEGGRLREAQEHADFVGALRAASDATDVHVVINARTDLFVKQIGDENDRVDRAIDRLKLAATAGADVLYPVGFHSDADQKRLTSELPKPVNAIGHAKNSEKASFGPLGVARVSFGPTWQMVLGEYANDVLGRWK</sequence>
<comment type="caution">
    <text evidence="1">The sequence shown here is derived from an EMBL/GenBank/DDBJ whole genome shotgun (WGS) entry which is preliminary data.</text>
</comment>
<dbReference type="InterPro" id="IPR015813">
    <property type="entry name" value="Pyrv/PenolPyrv_kinase-like_dom"/>
</dbReference>
<dbReference type="EMBL" id="BMCU01000001">
    <property type="protein sequence ID" value="GGF94711.1"/>
    <property type="molecule type" value="Genomic_DNA"/>
</dbReference>
<dbReference type="Proteomes" id="UP000654257">
    <property type="component" value="Unassembled WGS sequence"/>
</dbReference>
<proteinExistence type="predicted"/>
<evidence type="ECO:0000313" key="1">
    <source>
        <dbReference type="EMBL" id="GGF94711.1"/>
    </source>
</evidence>
<dbReference type="CDD" id="cd00377">
    <property type="entry name" value="ICL_PEPM"/>
    <property type="match status" value="1"/>
</dbReference>
<dbReference type="Gene3D" id="3.20.20.60">
    <property type="entry name" value="Phosphoenolpyruvate-binding domains"/>
    <property type="match status" value="1"/>
</dbReference>
<dbReference type="PANTHER" id="PTHR42905">
    <property type="entry name" value="PHOSPHOENOLPYRUVATE CARBOXYLASE"/>
    <property type="match status" value="1"/>
</dbReference>
<organism evidence="1 2">
    <name type="scientific">Rhodococcoides trifolii</name>
    <dbReference type="NCBI Taxonomy" id="908250"/>
    <lineage>
        <taxon>Bacteria</taxon>
        <taxon>Bacillati</taxon>
        <taxon>Actinomycetota</taxon>
        <taxon>Actinomycetes</taxon>
        <taxon>Mycobacteriales</taxon>
        <taxon>Nocardiaceae</taxon>
        <taxon>Rhodococcoides</taxon>
    </lineage>
</organism>
<dbReference type="PANTHER" id="PTHR42905:SF16">
    <property type="entry name" value="CARBOXYPHOSPHONOENOLPYRUVATE PHOSPHONOMUTASE-LIKE PROTEIN (AFU_ORTHOLOGUE AFUA_5G07230)"/>
    <property type="match status" value="1"/>
</dbReference>
<dbReference type="Pfam" id="PF13714">
    <property type="entry name" value="PEP_mutase"/>
    <property type="match status" value="1"/>
</dbReference>
<protein>
    <submittedName>
        <fullName evidence="1">PEP phosphonomutase and related enzymes</fullName>
    </submittedName>
</protein>
<dbReference type="SUPFAM" id="SSF51621">
    <property type="entry name" value="Phosphoenolpyruvate/pyruvate domain"/>
    <property type="match status" value="1"/>
</dbReference>
<gene>
    <name evidence="1" type="ORF">GCM10007304_05710</name>
</gene>
<dbReference type="InterPro" id="IPR039556">
    <property type="entry name" value="ICL/PEPM"/>
</dbReference>